<proteinExistence type="predicted"/>
<evidence type="ECO:0000313" key="1">
    <source>
        <dbReference type="EMBL" id="MBW1255603.1"/>
    </source>
</evidence>
<organism evidence="1 2">
    <name type="scientific">Pantoea allii</name>
    <dbReference type="NCBI Taxonomy" id="574096"/>
    <lineage>
        <taxon>Bacteria</taxon>
        <taxon>Pseudomonadati</taxon>
        <taxon>Pseudomonadota</taxon>
        <taxon>Gammaproteobacteria</taxon>
        <taxon>Enterobacterales</taxon>
        <taxon>Erwiniaceae</taxon>
        <taxon>Pantoea</taxon>
    </lineage>
</organism>
<dbReference type="Proteomes" id="UP001197236">
    <property type="component" value="Unassembled WGS sequence"/>
</dbReference>
<gene>
    <name evidence="1" type="ORF">KYI95_00010</name>
</gene>
<comment type="caution">
    <text evidence="1">The sequence shown here is derived from an EMBL/GenBank/DDBJ whole genome shotgun (WGS) entry which is preliminary data.</text>
</comment>
<name>A0ABS6V9Y2_9GAMM</name>
<protein>
    <submittedName>
        <fullName evidence="1">Uncharacterized protein</fullName>
    </submittedName>
</protein>
<sequence length="184" mass="20998">MSYTKIIMEVGMIKITRQSKLAIMLLAGFFLINELVEAKMQANDIWSFVAQMRSNVKSLSVQNIHNAPLAFTLQSQNEYINFYRADQVRLKDTLLINDIELRLSKTSDGMAPFFSFSPQGKCITLNEIKKHYQAIRLTDYPRGQSEHELTSYTSSPDTNGQVITFSFTVKNPDCLSRVIITTEE</sequence>
<evidence type="ECO:0000313" key="2">
    <source>
        <dbReference type="Proteomes" id="UP001197236"/>
    </source>
</evidence>
<reference evidence="1 2" key="1">
    <citation type="submission" date="2021-07" db="EMBL/GenBank/DDBJ databases">
        <title>A novel phosphonate cluster across the Pantoea species complex is important for pathogenicity in onion.</title>
        <authorList>
            <person name="Zhao M."/>
            <person name="Stice S."/>
            <person name="Shin G.Y."/>
            <person name="Coutinho T."/>
            <person name="Gitaitis R."/>
            <person name="Kvitko B."/>
            <person name="Dutta B."/>
        </authorList>
    </citation>
    <scope>NUCLEOTIDE SEQUENCE [LARGE SCALE GENOMIC DNA]</scope>
    <source>
        <strain evidence="1 2">BD 382</strain>
    </source>
</reference>
<keyword evidence="2" id="KW-1185">Reference proteome</keyword>
<dbReference type="EMBL" id="JAHVXZ010000001">
    <property type="protein sequence ID" value="MBW1255603.1"/>
    <property type="molecule type" value="Genomic_DNA"/>
</dbReference>
<accession>A0ABS6V9Y2</accession>